<dbReference type="STRING" id="177199.A0A420YGF8"/>
<organism evidence="1 2">
    <name type="scientific">Coniochaeta pulveracea</name>
    <dbReference type="NCBI Taxonomy" id="177199"/>
    <lineage>
        <taxon>Eukaryota</taxon>
        <taxon>Fungi</taxon>
        <taxon>Dikarya</taxon>
        <taxon>Ascomycota</taxon>
        <taxon>Pezizomycotina</taxon>
        <taxon>Sordariomycetes</taxon>
        <taxon>Sordariomycetidae</taxon>
        <taxon>Coniochaetales</taxon>
        <taxon>Coniochaetaceae</taxon>
        <taxon>Coniochaeta</taxon>
    </lineage>
</organism>
<keyword evidence="2" id="KW-1185">Reference proteome</keyword>
<evidence type="ECO:0000313" key="1">
    <source>
        <dbReference type="EMBL" id="RKU46941.1"/>
    </source>
</evidence>
<dbReference type="Proteomes" id="UP000275385">
    <property type="component" value="Unassembled WGS sequence"/>
</dbReference>
<accession>A0A420YGF8</accession>
<reference evidence="1 2" key="1">
    <citation type="submission" date="2018-08" db="EMBL/GenBank/DDBJ databases">
        <title>Draft genome of the lignicolous fungus Coniochaeta pulveracea.</title>
        <authorList>
            <person name="Borstlap C.J."/>
            <person name="De Witt R.N."/>
            <person name="Botha A."/>
            <person name="Volschenk H."/>
        </authorList>
    </citation>
    <scope>NUCLEOTIDE SEQUENCE [LARGE SCALE GENOMIC DNA]</scope>
    <source>
        <strain evidence="1 2">CAB683</strain>
    </source>
</reference>
<gene>
    <name evidence="1" type="ORF">DL546_005295</name>
</gene>
<evidence type="ECO:0000313" key="2">
    <source>
        <dbReference type="Proteomes" id="UP000275385"/>
    </source>
</evidence>
<protein>
    <submittedName>
        <fullName evidence="1">Uncharacterized protein</fullName>
    </submittedName>
</protein>
<dbReference type="EMBL" id="QVQW01000011">
    <property type="protein sequence ID" value="RKU46941.1"/>
    <property type="molecule type" value="Genomic_DNA"/>
</dbReference>
<proteinExistence type="predicted"/>
<comment type="caution">
    <text evidence="1">The sequence shown here is derived from an EMBL/GenBank/DDBJ whole genome shotgun (WGS) entry which is preliminary data.</text>
</comment>
<name>A0A420YGF8_9PEZI</name>
<sequence length="126" mass="14821">MKLNHPISEYRLVLSEWVKKRREGPQLTVYTEAPEYINWPDFPKPPPRKVEVGDCSGNRIFIDASDLAQSRRDKREKGIPILNWERPAQHKLPKKGIVCLRMDRLRVKQSARAWMEQRSRMGCRPG</sequence>
<dbReference type="OrthoDB" id="4062651at2759"/>
<dbReference type="AlphaFoldDB" id="A0A420YGF8"/>